<dbReference type="PANTHER" id="PTHR11247:SF8">
    <property type="entry name" value="PALMITOYL-PROTEIN THIOESTERASE 1"/>
    <property type="match status" value="1"/>
</dbReference>
<name>A0A183ITT0_9BILA</name>
<gene>
    <name evidence="9" type="ORF">SBAD_LOCUS7027</name>
</gene>
<accession>A0A183ITT0</accession>
<keyword evidence="6" id="KW-1015">Disulfide bond</keyword>
<reference evidence="9 10" key="2">
    <citation type="submission" date="2018-11" db="EMBL/GenBank/DDBJ databases">
        <authorList>
            <consortium name="Pathogen Informatics"/>
        </authorList>
    </citation>
    <scope>NUCLEOTIDE SEQUENCE [LARGE SCALE GENOMIC DNA]</scope>
</reference>
<dbReference type="PRINTS" id="PR00414">
    <property type="entry name" value="PPTHIESTRASE"/>
</dbReference>
<evidence type="ECO:0000256" key="4">
    <source>
        <dbReference type="ARBA" id="ARBA00022729"/>
    </source>
</evidence>
<proteinExistence type="inferred from homology"/>
<dbReference type="GO" id="GO:0008474">
    <property type="term" value="F:palmitoyl-(protein) hydrolase activity"/>
    <property type="evidence" value="ECO:0007669"/>
    <property type="project" value="UniProtKB-EC"/>
</dbReference>
<keyword evidence="5" id="KW-0378">Hydrolase</keyword>
<comment type="similarity">
    <text evidence="1">Belongs to the palmitoyl-protein thioesterase family.</text>
</comment>
<dbReference type="WBParaSite" id="SBAD_0000729301-mRNA-1">
    <property type="protein sequence ID" value="SBAD_0000729301-mRNA-1"/>
    <property type="gene ID" value="SBAD_0000729301"/>
</dbReference>
<dbReference type="Proteomes" id="UP000270296">
    <property type="component" value="Unassembled WGS sequence"/>
</dbReference>
<reference evidence="11" key="1">
    <citation type="submission" date="2016-06" db="UniProtKB">
        <authorList>
            <consortium name="WormBaseParasite"/>
        </authorList>
    </citation>
    <scope>IDENTIFICATION</scope>
</reference>
<dbReference type="EMBL" id="UZAM01010259">
    <property type="protein sequence ID" value="VDP11598.1"/>
    <property type="molecule type" value="Genomic_DNA"/>
</dbReference>
<evidence type="ECO:0000256" key="7">
    <source>
        <dbReference type="ARBA" id="ARBA00023180"/>
    </source>
</evidence>
<organism evidence="11">
    <name type="scientific">Soboliphyme baturini</name>
    <dbReference type="NCBI Taxonomy" id="241478"/>
    <lineage>
        <taxon>Eukaryota</taxon>
        <taxon>Metazoa</taxon>
        <taxon>Ecdysozoa</taxon>
        <taxon>Nematoda</taxon>
        <taxon>Enoplea</taxon>
        <taxon>Dorylaimia</taxon>
        <taxon>Dioctophymatida</taxon>
        <taxon>Dioctophymatoidea</taxon>
        <taxon>Soboliphymatidae</taxon>
        <taxon>Soboliphyme</taxon>
    </lineage>
</organism>
<evidence type="ECO:0000256" key="6">
    <source>
        <dbReference type="ARBA" id="ARBA00023157"/>
    </source>
</evidence>
<dbReference type="EC" id="3.1.2.22" evidence="2"/>
<dbReference type="GO" id="GO:0005764">
    <property type="term" value="C:lysosome"/>
    <property type="evidence" value="ECO:0007669"/>
    <property type="project" value="TreeGrafter"/>
</dbReference>
<evidence type="ECO:0000256" key="2">
    <source>
        <dbReference type="ARBA" id="ARBA00012423"/>
    </source>
</evidence>
<dbReference type="GO" id="GO:0006898">
    <property type="term" value="P:receptor-mediated endocytosis"/>
    <property type="evidence" value="ECO:0007669"/>
    <property type="project" value="TreeGrafter"/>
</dbReference>
<keyword evidence="7" id="KW-0325">Glycoprotein</keyword>
<dbReference type="PANTHER" id="PTHR11247">
    <property type="entry name" value="PALMITOYL-PROTEIN THIOESTERASE/DOLICHYLDIPHOSPHATASE 1"/>
    <property type="match status" value="1"/>
</dbReference>
<protein>
    <recommendedName>
        <fullName evidence="3">Palmitoyl-protein thioesterase 1</fullName>
        <ecNumber evidence="2">3.1.2.22</ecNumber>
    </recommendedName>
    <alternativeName>
        <fullName evidence="8">Palmitoyl-protein hydrolase 1</fullName>
    </alternativeName>
</protein>
<evidence type="ECO:0000313" key="11">
    <source>
        <dbReference type="WBParaSite" id="SBAD_0000729301-mRNA-1"/>
    </source>
</evidence>
<evidence type="ECO:0000256" key="8">
    <source>
        <dbReference type="ARBA" id="ARBA00031934"/>
    </source>
</evidence>
<dbReference type="InterPro" id="IPR029058">
    <property type="entry name" value="AB_hydrolase_fold"/>
</dbReference>
<evidence type="ECO:0000256" key="3">
    <source>
        <dbReference type="ARBA" id="ARBA00014212"/>
    </source>
</evidence>
<dbReference type="AlphaFoldDB" id="A0A183ITT0"/>
<evidence type="ECO:0000313" key="9">
    <source>
        <dbReference type="EMBL" id="VDP11598.1"/>
    </source>
</evidence>
<dbReference type="Gene3D" id="3.40.50.1820">
    <property type="entry name" value="alpha/beta hydrolase"/>
    <property type="match status" value="2"/>
</dbReference>
<dbReference type="InterPro" id="IPR002472">
    <property type="entry name" value="Palm_thioest"/>
</dbReference>
<evidence type="ECO:0000256" key="5">
    <source>
        <dbReference type="ARBA" id="ARBA00022801"/>
    </source>
</evidence>
<dbReference type="SUPFAM" id="SSF53474">
    <property type="entry name" value="alpha/beta-Hydrolases"/>
    <property type="match status" value="1"/>
</dbReference>
<keyword evidence="4" id="KW-0732">Signal</keyword>
<evidence type="ECO:0000256" key="1">
    <source>
        <dbReference type="ARBA" id="ARBA00010758"/>
    </source>
</evidence>
<evidence type="ECO:0000313" key="10">
    <source>
        <dbReference type="Proteomes" id="UP000270296"/>
    </source>
</evidence>
<dbReference type="Pfam" id="PF02089">
    <property type="entry name" value="Palm_thioest"/>
    <property type="match status" value="2"/>
</dbReference>
<keyword evidence="10" id="KW-1185">Reference proteome</keyword>
<dbReference type="OrthoDB" id="10263094at2759"/>
<sequence>DTCCTPGFAKVTRILKDEIPNVYVKSVRIGNTTSDDFVHSYFGNVNEQIIQVCKELAEDSRFANGYSAIGFSQGSQFLRGLAEKCSVPQMKRLISFGGQHQGVYRKGTLIQAQFWHDPFDEETYRRESLFLADINNERGINESYRNNLKNLDKLVLVMFSNDTMVIPKESSWFGFYSSHQTTNVVPMEETDLYVQVRFDF</sequence>